<feature type="transmembrane region" description="Helical" evidence="6">
    <location>
        <begin position="227"/>
        <end position="248"/>
    </location>
</feature>
<evidence type="ECO:0000313" key="9">
    <source>
        <dbReference type="EMBL" id="CAB5032135.1"/>
    </source>
</evidence>
<keyword evidence="3 6" id="KW-0812">Transmembrane</keyword>
<feature type="transmembrane region" description="Helical" evidence="6">
    <location>
        <begin position="368"/>
        <end position="388"/>
    </location>
</feature>
<evidence type="ECO:0000256" key="6">
    <source>
        <dbReference type="SAM" id="Phobius"/>
    </source>
</evidence>
<dbReference type="PANTHER" id="PTHR33406:SF11">
    <property type="entry name" value="MEMBRANE PROTEIN SCO6666-RELATED"/>
    <property type="match status" value="1"/>
</dbReference>
<accession>A0A6J7RTN8</accession>
<feature type="transmembrane region" description="Helical" evidence="6">
    <location>
        <begin position="305"/>
        <end position="328"/>
    </location>
</feature>
<reference evidence="9" key="1">
    <citation type="submission" date="2020-05" db="EMBL/GenBank/DDBJ databases">
        <authorList>
            <person name="Chiriac C."/>
            <person name="Salcher M."/>
            <person name="Ghai R."/>
            <person name="Kavagutti S V."/>
        </authorList>
    </citation>
    <scope>NUCLEOTIDE SEQUENCE</scope>
</reference>
<dbReference type="GO" id="GO:0005886">
    <property type="term" value="C:plasma membrane"/>
    <property type="evidence" value="ECO:0007669"/>
    <property type="project" value="UniProtKB-SubCell"/>
</dbReference>
<feature type="transmembrane region" description="Helical" evidence="6">
    <location>
        <begin position="275"/>
        <end position="299"/>
    </location>
</feature>
<feature type="transmembrane region" description="Helical" evidence="6">
    <location>
        <begin position="643"/>
        <end position="665"/>
    </location>
</feature>
<dbReference type="EMBL" id="CAFBPM010000029">
    <property type="protein sequence ID" value="CAB5032135.1"/>
    <property type="molecule type" value="Genomic_DNA"/>
</dbReference>
<dbReference type="InterPro" id="IPR050545">
    <property type="entry name" value="Mycobact_MmpL"/>
</dbReference>
<feature type="domain" description="SSD" evidence="7">
    <location>
        <begin position="201"/>
        <end position="326"/>
    </location>
</feature>
<evidence type="ECO:0000256" key="2">
    <source>
        <dbReference type="ARBA" id="ARBA00022475"/>
    </source>
</evidence>
<keyword evidence="4 6" id="KW-1133">Transmembrane helix</keyword>
<dbReference type="InterPro" id="IPR004869">
    <property type="entry name" value="MMPL_dom"/>
</dbReference>
<evidence type="ECO:0000259" key="7">
    <source>
        <dbReference type="PROSITE" id="PS50156"/>
    </source>
</evidence>
<evidence type="ECO:0000313" key="8">
    <source>
        <dbReference type="EMBL" id="CAB4882841.1"/>
    </source>
</evidence>
<feature type="transmembrane region" description="Helical" evidence="6">
    <location>
        <begin position="553"/>
        <end position="574"/>
    </location>
</feature>
<dbReference type="AlphaFoldDB" id="A0A6J7RTN8"/>
<proteinExistence type="predicted"/>
<keyword evidence="5 6" id="KW-0472">Membrane</keyword>
<evidence type="ECO:0000256" key="3">
    <source>
        <dbReference type="ARBA" id="ARBA00022692"/>
    </source>
</evidence>
<dbReference type="SUPFAM" id="SSF82866">
    <property type="entry name" value="Multidrug efflux transporter AcrB transmembrane domain"/>
    <property type="match status" value="2"/>
</dbReference>
<name>A0A6J7RTN8_9ZZZZ</name>
<sequence length="732" mass="77432">MRVLATWCVRHRLVVVLLWVVLLVGMTALSAIIGTDYKSSFNLPNTESTNAYNLLKTAAPSASGDSEKIVFEVPAGQTVTEPQTESQVNGMLAQVAALPSVVKIVSPYTPAGAAQISKNQRVAYANVSFAHATFDYSQQQAESFVNTATSIASPTLHVAVSGQIAESSNKPSFGGTLPGVLAAGVVLLLVFGSIFAMALPLVSALASLGTAIGLMGLMSHIINMPSFSTQLVILIGLGVGVDYALFIVTRYRQALIAGNDIETAIVTAVDTSGRAVLFAGIIVCIALLGMFALGVSFLYGLAIAAALGVALTMIAALTLLPALLSFIGPRVLSRRQKKDLAKNGPKIVGSGTKGFWPRWADLMRRRPVVPAVIALTLVIILTIPFFGLRLGHGDQGNDPTSTTTRQAYDMLAQGFGPGFNGPLQLVAITNTPAQLAAVTRAVDVVARQPGVAQVSPTYEIQTKYGSTISITTVFPTSSPESVQTTNLILQLRESTLPNALHGTGAVVLVGGITAIFVDFAHILSLKLPLFVGIVVLLSFLLLAVVFRSIVIPLTAAVMNLLSIGAAFGILIAVYQHGWLGELFGVNRPGPIETFIPVMMFAILFGLSMDYEVFLVARIHEEWLRTGDNTLAVRNGLATTGKTISAAALIMILVFGSFILGGQLIIQEFGLGLAAGIIVDAIVIRMAIVPSVMQLLGKSNWWFPRWLDRLLPHLSVDPADHEAMVKETATTSG</sequence>
<dbReference type="EMBL" id="CAFBLT010000003">
    <property type="protein sequence ID" value="CAB4882841.1"/>
    <property type="molecule type" value="Genomic_DNA"/>
</dbReference>
<gene>
    <name evidence="8" type="ORF">UFOPK3427_01679</name>
    <name evidence="9" type="ORF">UFOPK4112_01788</name>
</gene>
<feature type="transmembrane region" description="Helical" evidence="6">
    <location>
        <begin position="671"/>
        <end position="695"/>
    </location>
</feature>
<protein>
    <submittedName>
        <fullName evidence="9">Unannotated protein</fullName>
    </submittedName>
</protein>
<feature type="transmembrane region" description="Helical" evidence="6">
    <location>
        <begin position="594"/>
        <end position="616"/>
    </location>
</feature>
<dbReference type="InterPro" id="IPR000731">
    <property type="entry name" value="SSD"/>
</dbReference>
<organism evidence="9">
    <name type="scientific">freshwater metagenome</name>
    <dbReference type="NCBI Taxonomy" id="449393"/>
    <lineage>
        <taxon>unclassified sequences</taxon>
        <taxon>metagenomes</taxon>
        <taxon>ecological metagenomes</taxon>
    </lineage>
</organism>
<keyword evidence="2" id="KW-1003">Cell membrane</keyword>
<dbReference type="PROSITE" id="PS50156">
    <property type="entry name" value="SSD"/>
    <property type="match status" value="1"/>
</dbReference>
<feature type="transmembrane region" description="Helical" evidence="6">
    <location>
        <begin position="173"/>
        <end position="191"/>
    </location>
</feature>
<dbReference type="PANTHER" id="PTHR33406">
    <property type="entry name" value="MEMBRANE PROTEIN MJ1562-RELATED"/>
    <property type="match status" value="1"/>
</dbReference>
<feature type="transmembrane region" description="Helical" evidence="6">
    <location>
        <begin position="527"/>
        <end position="546"/>
    </location>
</feature>
<feature type="transmembrane region" description="Helical" evidence="6">
    <location>
        <begin position="198"/>
        <end position="221"/>
    </location>
</feature>
<evidence type="ECO:0000256" key="1">
    <source>
        <dbReference type="ARBA" id="ARBA00004651"/>
    </source>
</evidence>
<comment type="subcellular location">
    <subcellularLocation>
        <location evidence="1">Cell membrane</location>
        <topology evidence="1">Multi-pass membrane protein</topology>
    </subcellularLocation>
</comment>
<evidence type="ECO:0000256" key="4">
    <source>
        <dbReference type="ARBA" id="ARBA00022989"/>
    </source>
</evidence>
<dbReference type="Pfam" id="PF03176">
    <property type="entry name" value="MMPL"/>
    <property type="match status" value="2"/>
</dbReference>
<evidence type="ECO:0000256" key="5">
    <source>
        <dbReference type="ARBA" id="ARBA00023136"/>
    </source>
</evidence>
<dbReference type="Gene3D" id="1.20.1640.10">
    <property type="entry name" value="Multidrug efflux transporter AcrB transmembrane domain"/>
    <property type="match status" value="2"/>
</dbReference>